<evidence type="ECO:0000256" key="6">
    <source>
        <dbReference type="ARBA" id="ARBA00009320"/>
    </source>
</evidence>
<evidence type="ECO:0000256" key="17">
    <source>
        <dbReference type="RuleBase" id="RU004517"/>
    </source>
</evidence>
<comment type="pathway">
    <text evidence="5 18">Amino-acid biosynthesis; L-leucine biosynthesis; L-leucine from 3-methyl-2-oxobutanoate: step 4/4.</text>
</comment>
<dbReference type="InterPro" id="IPR001544">
    <property type="entry name" value="Aminotrans_IV"/>
</dbReference>
<dbReference type="SUPFAM" id="SSF56752">
    <property type="entry name" value="D-aminoacid aminotransferase-like PLP-dependent enzymes"/>
    <property type="match status" value="1"/>
</dbReference>
<evidence type="ECO:0000256" key="13">
    <source>
        <dbReference type="ARBA" id="ARBA00048798"/>
    </source>
</evidence>
<organism evidence="19 20">
    <name type="scientific">Macrococcus armenti</name>
    <dbReference type="NCBI Taxonomy" id="2875764"/>
    <lineage>
        <taxon>Bacteria</taxon>
        <taxon>Bacillati</taxon>
        <taxon>Bacillota</taxon>
        <taxon>Bacilli</taxon>
        <taxon>Bacillales</taxon>
        <taxon>Staphylococcaceae</taxon>
        <taxon>Macrococcus</taxon>
    </lineage>
</organism>
<dbReference type="PANTHER" id="PTHR11825">
    <property type="entry name" value="SUBGROUP IIII AMINOTRANSFERASE"/>
    <property type="match status" value="1"/>
</dbReference>
<keyword evidence="11 17" id="KW-0100">Branched-chain amino acid biosynthesis</keyword>
<evidence type="ECO:0000256" key="9">
    <source>
        <dbReference type="ARBA" id="ARBA00022679"/>
    </source>
</evidence>
<dbReference type="EC" id="2.6.1.42" evidence="17"/>
<dbReference type="CDD" id="cd01557">
    <property type="entry name" value="BCAT_beta_family"/>
    <property type="match status" value="1"/>
</dbReference>
<dbReference type="GO" id="GO:0004084">
    <property type="term" value="F:branched-chain-amino-acid transaminase activity"/>
    <property type="evidence" value="ECO:0007669"/>
    <property type="project" value="UniProtKB-EC"/>
</dbReference>
<dbReference type="RefSeq" id="WP_243365767.1">
    <property type="nucleotide sequence ID" value="NZ_CP094348.1"/>
</dbReference>
<comment type="pathway">
    <text evidence="4 18">Amino-acid biosynthesis; L-valine biosynthesis; L-valine from pyruvate: step 4/4.</text>
</comment>
<evidence type="ECO:0000256" key="11">
    <source>
        <dbReference type="ARBA" id="ARBA00023304"/>
    </source>
</evidence>
<dbReference type="InterPro" id="IPR036038">
    <property type="entry name" value="Aminotransferase-like"/>
</dbReference>
<comment type="catalytic activity">
    <reaction evidence="13 17">
        <text>L-isoleucine + 2-oxoglutarate = (S)-3-methyl-2-oxopentanoate + L-glutamate</text>
        <dbReference type="Rhea" id="RHEA:24801"/>
        <dbReference type="ChEBI" id="CHEBI:16810"/>
        <dbReference type="ChEBI" id="CHEBI:29985"/>
        <dbReference type="ChEBI" id="CHEBI:35146"/>
        <dbReference type="ChEBI" id="CHEBI:58045"/>
        <dbReference type="EC" id="2.6.1.42"/>
    </reaction>
</comment>
<evidence type="ECO:0000256" key="3">
    <source>
        <dbReference type="ARBA" id="ARBA00004824"/>
    </source>
</evidence>
<dbReference type="NCBIfam" id="TIGR01123">
    <property type="entry name" value="ilvE_II"/>
    <property type="match status" value="1"/>
</dbReference>
<evidence type="ECO:0000313" key="19">
    <source>
        <dbReference type="EMBL" id="UOB20404.1"/>
    </source>
</evidence>
<dbReference type="PANTHER" id="PTHR11825:SF44">
    <property type="entry name" value="BRANCHED-CHAIN-AMINO-ACID AMINOTRANSFERASE"/>
    <property type="match status" value="1"/>
</dbReference>
<dbReference type="PIRSF" id="PIRSF006468">
    <property type="entry name" value="BCAT1"/>
    <property type="match status" value="1"/>
</dbReference>
<comment type="catalytic activity">
    <reaction evidence="14 17">
        <text>L-leucine + 2-oxoglutarate = 4-methyl-2-oxopentanoate + L-glutamate</text>
        <dbReference type="Rhea" id="RHEA:18321"/>
        <dbReference type="ChEBI" id="CHEBI:16810"/>
        <dbReference type="ChEBI" id="CHEBI:17865"/>
        <dbReference type="ChEBI" id="CHEBI:29985"/>
        <dbReference type="ChEBI" id="CHEBI:57427"/>
        <dbReference type="EC" id="2.6.1.42"/>
    </reaction>
</comment>
<evidence type="ECO:0000256" key="18">
    <source>
        <dbReference type="RuleBase" id="RU004519"/>
    </source>
</evidence>
<reference evidence="19" key="2">
    <citation type="submission" date="2022-04" db="EMBL/GenBank/DDBJ databases">
        <title>Antimicrobial genetic elements in methicillin-resistant Macrococcus armenti.</title>
        <authorList>
            <person name="Keller J.E."/>
            <person name="Schwendener S."/>
            <person name="Pantucek R."/>
            <person name="Perreten V."/>
        </authorList>
    </citation>
    <scope>NUCLEOTIDE SEQUENCE</scope>
    <source>
        <strain evidence="19">CCM 2609</strain>
    </source>
</reference>
<evidence type="ECO:0000256" key="2">
    <source>
        <dbReference type="ARBA" id="ARBA00003109"/>
    </source>
</evidence>
<dbReference type="Gene3D" id="3.30.470.10">
    <property type="match status" value="1"/>
</dbReference>
<accession>A0ABY3ZU17</accession>
<keyword evidence="7 17" id="KW-0032">Aminotransferase</keyword>
<evidence type="ECO:0000256" key="10">
    <source>
        <dbReference type="ARBA" id="ARBA00022898"/>
    </source>
</evidence>
<dbReference type="Proteomes" id="UP000830343">
    <property type="component" value="Chromosome"/>
</dbReference>
<dbReference type="Pfam" id="PF01063">
    <property type="entry name" value="Aminotran_4"/>
    <property type="match status" value="1"/>
</dbReference>
<evidence type="ECO:0000256" key="1">
    <source>
        <dbReference type="ARBA" id="ARBA00001933"/>
    </source>
</evidence>
<keyword evidence="20" id="KW-1185">Reference proteome</keyword>
<comment type="catalytic activity">
    <reaction evidence="12 17">
        <text>L-valine + 2-oxoglutarate = 3-methyl-2-oxobutanoate + L-glutamate</text>
        <dbReference type="Rhea" id="RHEA:24813"/>
        <dbReference type="ChEBI" id="CHEBI:11851"/>
        <dbReference type="ChEBI" id="CHEBI:16810"/>
        <dbReference type="ChEBI" id="CHEBI:29985"/>
        <dbReference type="ChEBI" id="CHEBI:57762"/>
        <dbReference type="EC" id="2.6.1.42"/>
    </reaction>
</comment>
<keyword evidence="8 17" id="KW-0028">Amino-acid biosynthesis</keyword>
<name>A0ABY3ZU17_9STAP</name>
<evidence type="ECO:0000256" key="7">
    <source>
        <dbReference type="ARBA" id="ARBA00022576"/>
    </source>
</evidence>
<evidence type="ECO:0000256" key="4">
    <source>
        <dbReference type="ARBA" id="ARBA00004931"/>
    </source>
</evidence>
<gene>
    <name evidence="19" type="ORF">MRZ06_10530</name>
</gene>
<comment type="function">
    <text evidence="2">Acts on leucine, isoleucine and valine.</text>
</comment>
<evidence type="ECO:0000256" key="16">
    <source>
        <dbReference type="RuleBase" id="RU004516"/>
    </source>
</evidence>
<dbReference type="InterPro" id="IPR033939">
    <property type="entry name" value="BCAT_family"/>
</dbReference>
<dbReference type="EMBL" id="CP094348">
    <property type="protein sequence ID" value="UOB20404.1"/>
    <property type="molecule type" value="Genomic_DNA"/>
</dbReference>
<evidence type="ECO:0000256" key="8">
    <source>
        <dbReference type="ARBA" id="ARBA00022605"/>
    </source>
</evidence>
<dbReference type="InterPro" id="IPR018300">
    <property type="entry name" value="Aminotrans_IV_CS"/>
</dbReference>
<dbReference type="InterPro" id="IPR005786">
    <property type="entry name" value="B_amino_transII"/>
</dbReference>
<comment type="similarity">
    <text evidence="6 15">Belongs to the class-IV pyridoxal-phosphate-dependent aminotransferase family.</text>
</comment>
<keyword evidence="9 17" id="KW-0808">Transferase</keyword>
<evidence type="ECO:0000313" key="20">
    <source>
        <dbReference type="Proteomes" id="UP000830343"/>
    </source>
</evidence>
<keyword evidence="10 16" id="KW-0663">Pyridoxal phosphate</keyword>
<evidence type="ECO:0000256" key="5">
    <source>
        <dbReference type="ARBA" id="ARBA00005072"/>
    </source>
</evidence>
<dbReference type="Gene3D" id="3.20.10.10">
    <property type="entry name" value="D-amino Acid Aminotransferase, subunit A, domain 2"/>
    <property type="match status" value="1"/>
</dbReference>
<comment type="cofactor">
    <cofactor evidence="1 16">
        <name>pyridoxal 5'-phosphate</name>
        <dbReference type="ChEBI" id="CHEBI:597326"/>
    </cofactor>
</comment>
<dbReference type="InterPro" id="IPR043131">
    <property type="entry name" value="BCAT-like_N"/>
</dbReference>
<sequence length="355" mass="39621">MVAKFEVVERNELKQKPDQDNLSFGIHFTDYMFTMDYSEELGWHNKKIVPYEDIPMSPASQVLHYGQAVFEGLKAYKTAAGAQLFRPNENFKRMNKSCERLEMPQLDVEEAVQALKQLISIEQDWIPTGEGQSLYIRPIMYANEPYLGVRPATSYKFLIILTPVGAYYGKGHLTPIKIFVEDEYVRAVRGGVGFAKAAGNYAASLIAQSRAEKLGYNQVLWLDGVEQSYIEEVGSMNIFFVFGNKLVTPQLNGSILPGITRKSILQLAAHLGYEVEERRIHIDEVVSAAKDGSLTEVFGAGTAVVISPVGEIKYKDEVVTIGSGNTGEVTQKLYDAYTSIQNGTSEDPFRWCLSV</sequence>
<dbReference type="InterPro" id="IPR043132">
    <property type="entry name" value="BCAT-like_C"/>
</dbReference>
<dbReference type="PROSITE" id="PS00770">
    <property type="entry name" value="AA_TRANSFER_CLASS_4"/>
    <property type="match status" value="1"/>
</dbReference>
<evidence type="ECO:0000256" key="15">
    <source>
        <dbReference type="RuleBase" id="RU004106"/>
    </source>
</evidence>
<comment type="pathway">
    <text evidence="3 18">Amino-acid biosynthesis; L-isoleucine biosynthesis; L-isoleucine from 2-oxobutanoate: step 4/4.</text>
</comment>
<protein>
    <recommendedName>
        <fullName evidence="17">Branched-chain-amino-acid aminotransferase</fullName>
        <ecNumber evidence="17">2.6.1.42</ecNumber>
    </recommendedName>
</protein>
<reference evidence="19" key="1">
    <citation type="submission" date="2022-03" db="EMBL/GenBank/DDBJ databases">
        <authorList>
            <person name="Vrbovska V."/>
            <person name="Kovarovic V."/>
            <person name="Botka T."/>
            <person name="Pantucek R."/>
        </authorList>
    </citation>
    <scope>NUCLEOTIDE SEQUENCE</scope>
    <source>
        <strain evidence="19">CCM 2609</strain>
    </source>
</reference>
<dbReference type="NCBIfam" id="NF009897">
    <property type="entry name" value="PRK13357.1"/>
    <property type="match status" value="1"/>
</dbReference>
<evidence type="ECO:0000256" key="14">
    <source>
        <dbReference type="ARBA" id="ARBA00049229"/>
    </source>
</evidence>
<proteinExistence type="inferred from homology"/>
<evidence type="ECO:0000256" key="12">
    <source>
        <dbReference type="ARBA" id="ARBA00048212"/>
    </source>
</evidence>